<dbReference type="Gene3D" id="3.30.70.100">
    <property type="match status" value="1"/>
</dbReference>
<dbReference type="SUPFAM" id="SSF54909">
    <property type="entry name" value="Dimeric alpha+beta barrel"/>
    <property type="match status" value="1"/>
</dbReference>
<dbReference type="Pfam" id="PF07978">
    <property type="entry name" value="NIPSNAP"/>
    <property type="match status" value="1"/>
</dbReference>
<proteinExistence type="predicted"/>
<reference evidence="3 4" key="1">
    <citation type="submission" date="2021-12" db="EMBL/GenBank/DDBJ databases">
        <title>Discovery of the Pendulisporaceae a myxobacterial family with distinct sporulation behavior and unique specialized metabolism.</title>
        <authorList>
            <person name="Garcia R."/>
            <person name="Popoff A."/>
            <person name="Bader C.D."/>
            <person name="Loehr J."/>
            <person name="Walesch S."/>
            <person name="Walt C."/>
            <person name="Boldt J."/>
            <person name="Bunk B."/>
            <person name="Haeckl F.J.F.P.J."/>
            <person name="Gunesch A.P."/>
            <person name="Birkelbach J."/>
            <person name="Nuebel U."/>
            <person name="Pietschmann T."/>
            <person name="Bach T."/>
            <person name="Mueller R."/>
        </authorList>
    </citation>
    <scope>NUCLEOTIDE SEQUENCE [LARGE SCALE GENOMIC DNA]</scope>
    <source>
        <strain evidence="3 4">MSr11954</strain>
    </source>
</reference>
<protein>
    <submittedName>
        <fullName evidence="3">NIPSNAP family protein</fullName>
    </submittedName>
</protein>
<evidence type="ECO:0000313" key="3">
    <source>
        <dbReference type="EMBL" id="WXB14021.1"/>
    </source>
</evidence>
<sequence length="283" mass="31417">MLGTLAQIAGGSIDKPDDPPVLTKPDTRSVLRCTLEHLDAMPTYSPIIELRQYTLRPGTRDTMIALFDREFVETQEATGMKIIGQFRDLDDPNQFVWLRGFDDMAARRNALTAFYDDGTVWKEHRDAARATMVDTNNAILLRPAREGSGFELPDGDRAPRDASDAPDAPARGLLSGTLLSLDAPIDSAYLDFFERELEPVLNDCGASMAAVLVSEESPNTYPPLPVREGNWFAWFSRFPDHAAHEAYLAALEQSPRRHVFGRHAVGKPQVLRLAPTARSLLRG</sequence>
<keyword evidence="4" id="KW-1185">Reference proteome</keyword>
<name>A0ABZ2LY12_9BACT</name>
<feature type="region of interest" description="Disordered" evidence="1">
    <location>
        <begin position="146"/>
        <end position="169"/>
    </location>
</feature>
<dbReference type="InterPro" id="IPR011008">
    <property type="entry name" value="Dimeric_a/b-barrel"/>
</dbReference>
<dbReference type="RefSeq" id="WP_394823637.1">
    <property type="nucleotide sequence ID" value="NZ_CP089984.1"/>
</dbReference>
<gene>
    <name evidence="3" type="ORF">LZC94_40100</name>
</gene>
<feature type="compositionally biased region" description="Basic and acidic residues" evidence="1">
    <location>
        <begin position="154"/>
        <end position="163"/>
    </location>
</feature>
<evidence type="ECO:0000256" key="1">
    <source>
        <dbReference type="SAM" id="MobiDB-lite"/>
    </source>
</evidence>
<evidence type="ECO:0000313" key="4">
    <source>
        <dbReference type="Proteomes" id="UP001370348"/>
    </source>
</evidence>
<dbReference type="InterPro" id="IPR012577">
    <property type="entry name" value="NIPSNAP"/>
</dbReference>
<dbReference type="EMBL" id="CP089984">
    <property type="protein sequence ID" value="WXB14021.1"/>
    <property type="molecule type" value="Genomic_DNA"/>
</dbReference>
<organism evidence="3 4">
    <name type="scientific">Pendulispora albinea</name>
    <dbReference type="NCBI Taxonomy" id="2741071"/>
    <lineage>
        <taxon>Bacteria</taxon>
        <taxon>Pseudomonadati</taxon>
        <taxon>Myxococcota</taxon>
        <taxon>Myxococcia</taxon>
        <taxon>Myxococcales</taxon>
        <taxon>Sorangiineae</taxon>
        <taxon>Pendulisporaceae</taxon>
        <taxon>Pendulispora</taxon>
    </lineage>
</organism>
<accession>A0ABZ2LY12</accession>
<evidence type="ECO:0000259" key="2">
    <source>
        <dbReference type="Pfam" id="PF07978"/>
    </source>
</evidence>
<feature type="domain" description="NIPSNAP" evidence="2">
    <location>
        <begin position="49"/>
        <end position="142"/>
    </location>
</feature>
<dbReference type="Proteomes" id="UP001370348">
    <property type="component" value="Chromosome"/>
</dbReference>